<proteinExistence type="predicted"/>
<dbReference type="InterPro" id="IPR044855">
    <property type="entry name" value="CoA-Trfase_III_dom3_sf"/>
</dbReference>
<accession>A0A919AZ86</accession>
<name>A0A919AZ86_9ACTN</name>
<dbReference type="SUPFAM" id="SSF89796">
    <property type="entry name" value="CoA-transferase family III (CaiB/BaiF)"/>
    <property type="match status" value="2"/>
</dbReference>
<dbReference type="Gene3D" id="3.30.1540.10">
    <property type="entry name" value="formyl-coa transferase, domain 3"/>
    <property type="match status" value="1"/>
</dbReference>
<feature type="region of interest" description="Disordered" evidence="1">
    <location>
        <begin position="460"/>
        <end position="487"/>
    </location>
</feature>
<dbReference type="InterPro" id="IPR023606">
    <property type="entry name" value="CoA-Trfase_III_dom_1_sf"/>
</dbReference>
<organism evidence="2 3">
    <name type="scientific">Streptomyces mashuensis</name>
    <dbReference type="NCBI Taxonomy" id="33904"/>
    <lineage>
        <taxon>Bacteria</taxon>
        <taxon>Bacillati</taxon>
        <taxon>Actinomycetota</taxon>
        <taxon>Actinomycetes</taxon>
        <taxon>Kitasatosporales</taxon>
        <taxon>Streptomycetaceae</taxon>
        <taxon>Streptomyces</taxon>
    </lineage>
</organism>
<dbReference type="InterPro" id="IPR003673">
    <property type="entry name" value="CoA-Trfase_fam_III"/>
</dbReference>
<dbReference type="EMBL" id="BNBD01000002">
    <property type="protein sequence ID" value="GHF32762.1"/>
    <property type="molecule type" value="Genomic_DNA"/>
</dbReference>
<sequence length="487" mass="52730">MKEDFFDPIGELDRVLKLVGLSRDPAVSELRITGQDPILPSTLRMGSAIGISLLSAAVGAARIWHERTGRDQRLEVDLAQALHRITPYLGGGTRLNGYGANMGSVLGGDGTVAPAVWDFYRAGDGRWVIPIACYPRTRDALTALLGTAHTREHFAAAIGRWNAWELEDAAAEQGIPMAVVRTREEFLAHPQGRAVLAEPVVSVERIGDAPPRPLPAAGPQPLSGLRVLQFTHIFAGTAAGRALAEHGADALHVCEPNAFDHDLCWNECGIGLRSARLDLRDRDGGRAVFDELLRTADVFVHNHRASKMARLGLGPEDCAELAPGIIHLSVSAYGTTGPWRDRGGFDQQAQALTGINWNEREGDEPRMPPGRMLNDYLAANFAAAGVMAAALRRAREGGSYRVRVSLAGVANWAWELGTFDRSTLGSPRPEPVLPEPEWLVHDTPLGEFRHVAPPVRLSGTPSGWTDTVLVPRGSSKPRWRDRPPVAA</sequence>
<gene>
    <name evidence="2" type="ORF">GCM10010218_12280</name>
</gene>
<keyword evidence="3" id="KW-1185">Reference proteome</keyword>
<dbReference type="PANTHER" id="PTHR48228">
    <property type="entry name" value="SUCCINYL-COA--D-CITRAMALATE COA-TRANSFERASE"/>
    <property type="match status" value="1"/>
</dbReference>
<reference evidence="2" key="2">
    <citation type="submission" date="2020-09" db="EMBL/GenBank/DDBJ databases">
        <authorList>
            <person name="Sun Q."/>
            <person name="Ohkuma M."/>
        </authorList>
    </citation>
    <scope>NUCLEOTIDE SEQUENCE</scope>
    <source>
        <strain evidence="2">JCM 4059</strain>
    </source>
</reference>
<dbReference type="AlphaFoldDB" id="A0A919AZ86"/>
<dbReference type="Proteomes" id="UP000638313">
    <property type="component" value="Unassembled WGS sequence"/>
</dbReference>
<dbReference type="RefSeq" id="WP_190128397.1">
    <property type="nucleotide sequence ID" value="NZ_BNBD01000002.1"/>
</dbReference>
<comment type="caution">
    <text evidence="2">The sequence shown here is derived from an EMBL/GenBank/DDBJ whole genome shotgun (WGS) entry which is preliminary data.</text>
</comment>
<protein>
    <submittedName>
        <fullName evidence="2">Carnitine dehydratase</fullName>
    </submittedName>
</protein>
<feature type="compositionally biased region" description="Basic and acidic residues" evidence="1">
    <location>
        <begin position="478"/>
        <end position="487"/>
    </location>
</feature>
<evidence type="ECO:0000256" key="1">
    <source>
        <dbReference type="SAM" id="MobiDB-lite"/>
    </source>
</evidence>
<evidence type="ECO:0000313" key="2">
    <source>
        <dbReference type="EMBL" id="GHF32762.1"/>
    </source>
</evidence>
<dbReference type="PANTHER" id="PTHR48228:SF4">
    <property type="entry name" value="BLR3030 PROTEIN"/>
    <property type="match status" value="1"/>
</dbReference>
<dbReference type="InterPro" id="IPR050509">
    <property type="entry name" value="CoA-transferase_III"/>
</dbReference>
<evidence type="ECO:0000313" key="3">
    <source>
        <dbReference type="Proteomes" id="UP000638313"/>
    </source>
</evidence>
<dbReference type="GO" id="GO:0003824">
    <property type="term" value="F:catalytic activity"/>
    <property type="evidence" value="ECO:0007669"/>
    <property type="project" value="InterPro"/>
</dbReference>
<dbReference type="Gene3D" id="3.40.50.10540">
    <property type="entry name" value="Crotonobetainyl-coa:carnitine coa-transferase, domain 1"/>
    <property type="match status" value="2"/>
</dbReference>
<reference evidence="2" key="1">
    <citation type="journal article" date="2014" name="Int. J. Syst. Evol. Microbiol.">
        <title>Complete genome sequence of Corynebacterium casei LMG S-19264T (=DSM 44701T), isolated from a smear-ripened cheese.</title>
        <authorList>
            <consortium name="US DOE Joint Genome Institute (JGI-PGF)"/>
            <person name="Walter F."/>
            <person name="Albersmeier A."/>
            <person name="Kalinowski J."/>
            <person name="Ruckert C."/>
        </authorList>
    </citation>
    <scope>NUCLEOTIDE SEQUENCE</scope>
    <source>
        <strain evidence="2">JCM 4059</strain>
    </source>
</reference>
<dbReference type="Pfam" id="PF02515">
    <property type="entry name" value="CoA_transf_3"/>
    <property type="match status" value="2"/>
</dbReference>